<keyword evidence="2" id="KW-1185">Reference proteome</keyword>
<dbReference type="RefSeq" id="WP_203220323.1">
    <property type="nucleotide sequence ID" value="NZ_JAETXL010000002.1"/>
</dbReference>
<dbReference type="Proteomes" id="UP000661193">
    <property type="component" value="Unassembled WGS sequence"/>
</dbReference>
<evidence type="ECO:0000313" key="2">
    <source>
        <dbReference type="Proteomes" id="UP000661193"/>
    </source>
</evidence>
<name>A0ABS1UJ02_9ACTN</name>
<protein>
    <submittedName>
        <fullName evidence="1">Uncharacterized protein</fullName>
    </submittedName>
</protein>
<dbReference type="EMBL" id="JAETXL010000002">
    <property type="protein sequence ID" value="MBL6275331.1"/>
    <property type="molecule type" value="Genomic_DNA"/>
</dbReference>
<reference evidence="1 2" key="1">
    <citation type="submission" date="2021-01" db="EMBL/GenBank/DDBJ databases">
        <title>Genome sequencing of Micromonospora fiedleri MG-37.</title>
        <authorList>
            <person name="Moreland P.E.J."/>
            <person name="Stach J.E.M."/>
        </authorList>
    </citation>
    <scope>NUCLEOTIDE SEQUENCE [LARGE SCALE GENOMIC DNA]</scope>
    <source>
        <strain evidence="1 2">MG-37</strain>
    </source>
</reference>
<proteinExistence type="predicted"/>
<sequence length="77" mass="8208">MADPANVTLTQLRDAFALIGIQLDDDFVRLELREDLLTIYRVVRTGSGMPRCLPDGGAQTQGSTVNVVAALPPAPEG</sequence>
<organism evidence="1 2">
    <name type="scientific">Micromonospora fiedleri</name>
    <dbReference type="NCBI Taxonomy" id="1157498"/>
    <lineage>
        <taxon>Bacteria</taxon>
        <taxon>Bacillati</taxon>
        <taxon>Actinomycetota</taxon>
        <taxon>Actinomycetes</taxon>
        <taxon>Micromonosporales</taxon>
        <taxon>Micromonosporaceae</taxon>
        <taxon>Micromonospora</taxon>
    </lineage>
</organism>
<accession>A0ABS1UJ02</accession>
<gene>
    <name evidence="1" type="ORF">JMF97_04045</name>
</gene>
<evidence type="ECO:0000313" key="1">
    <source>
        <dbReference type="EMBL" id="MBL6275331.1"/>
    </source>
</evidence>
<comment type="caution">
    <text evidence="1">The sequence shown here is derived from an EMBL/GenBank/DDBJ whole genome shotgun (WGS) entry which is preliminary data.</text>
</comment>